<organism evidence="2 3">
    <name type="scientific">Bradyrhizobium stylosanthis</name>
    <dbReference type="NCBI Taxonomy" id="1803665"/>
    <lineage>
        <taxon>Bacteria</taxon>
        <taxon>Pseudomonadati</taxon>
        <taxon>Pseudomonadota</taxon>
        <taxon>Alphaproteobacteria</taxon>
        <taxon>Hyphomicrobiales</taxon>
        <taxon>Nitrobacteraceae</taxon>
        <taxon>Bradyrhizobium</taxon>
    </lineage>
</organism>
<dbReference type="InterPro" id="IPR017592">
    <property type="entry name" value="Pilus_assmbl_Flp-typ_CpaB"/>
</dbReference>
<dbReference type="InterPro" id="IPR031571">
    <property type="entry name" value="RcpC_dom"/>
</dbReference>
<gene>
    <name evidence="2" type="ORF">FBZ96_104114</name>
</gene>
<dbReference type="EMBL" id="VITK01000004">
    <property type="protein sequence ID" value="TWA99146.1"/>
    <property type="molecule type" value="Genomic_DNA"/>
</dbReference>
<comment type="caution">
    <text evidence="2">The sequence shown here is derived from an EMBL/GenBank/DDBJ whole genome shotgun (WGS) entry which is preliminary data.</text>
</comment>
<reference evidence="2 3" key="1">
    <citation type="submission" date="2019-06" db="EMBL/GenBank/DDBJ databases">
        <title>Genomic Encyclopedia of Type Strains, Phase IV (KMG-V): Genome sequencing to study the core and pangenomes of soil and plant-associated prokaryotes.</title>
        <authorList>
            <person name="Whitman W."/>
        </authorList>
    </citation>
    <scope>NUCLEOTIDE SEQUENCE [LARGE SCALE GENOMIC DNA]</scope>
    <source>
        <strain evidence="2 3">BR 510</strain>
    </source>
</reference>
<sequence length="289" mass="31093">MRRSNLIILLVALIMGGAAAFLARAWIERHTAPQAAAAATIVVAAAQLPFGTALTEDNTTEIPWSGGHIPEGAFAKKIDLLKDGRRVVLGQLDRSEIVLRTKITAPGQRASLSTLLEEGQRAVTVRVDDVRGVAGFILPGDRVDVVLMRENRQGQGREVENSADVLLEFVKVLAIDQILNERSDQPTVTSVPKAVTLQVNPEQAQKVLLASNIGKLSLVLRQPGESRASQARRITDEDLGPAFARAAVAKEASVTPAAVPVAPPKEIDDRAKVTIFHGMDAKTYEVVRQ</sequence>
<feature type="domain" description="Flp pilus assembly protein RcpC/CpaB" evidence="1">
    <location>
        <begin position="111"/>
        <end position="221"/>
    </location>
</feature>
<dbReference type="Proteomes" id="UP000319949">
    <property type="component" value="Unassembled WGS sequence"/>
</dbReference>
<evidence type="ECO:0000313" key="2">
    <source>
        <dbReference type="EMBL" id="TWA99146.1"/>
    </source>
</evidence>
<dbReference type="Pfam" id="PF16976">
    <property type="entry name" value="RcpC"/>
    <property type="match status" value="1"/>
</dbReference>
<dbReference type="NCBIfam" id="TIGR03177">
    <property type="entry name" value="pilus_cpaB"/>
    <property type="match status" value="1"/>
</dbReference>
<evidence type="ECO:0000259" key="1">
    <source>
        <dbReference type="Pfam" id="PF16976"/>
    </source>
</evidence>
<name>A0A560DPV4_9BRAD</name>
<evidence type="ECO:0000313" key="3">
    <source>
        <dbReference type="Proteomes" id="UP000319949"/>
    </source>
</evidence>
<keyword evidence="3" id="KW-1185">Reference proteome</keyword>
<dbReference type="RefSeq" id="WP_186467464.1">
    <property type="nucleotide sequence ID" value="NZ_VITK01000004.1"/>
</dbReference>
<dbReference type="AlphaFoldDB" id="A0A560DPV4"/>
<proteinExistence type="predicted"/>
<protein>
    <submittedName>
        <fullName evidence="2">Pilus assembly protein CpaB</fullName>
    </submittedName>
</protein>
<accession>A0A560DPV4</accession>